<dbReference type="Pfam" id="PF06580">
    <property type="entry name" value="His_kinase"/>
    <property type="match status" value="1"/>
</dbReference>
<reference evidence="3" key="1">
    <citation type="journal article" date="2022" name="Arch. Microbiol.">
        <title>Microbulbifer okhotskensis sp. nov., isolated from a deep bottom sediment of the Okhotsk Sea.</title>
        <authorList>
            <person name="Romanenko L."/>
            <person name="Kurilenko V."/>
            <person name="Otstavnykh N."/>
            <person name="Velansky P."/>
            <person name="Isaeva M."/>
            <person name="Mikhailov V."/>
        </authorList>
    </citation>
    <scope>NUCLEOTIDE SEQUENCE</scope>
    <source>
        <strain evidence="3">OS29</strain>
    </source>
</reference>
<feature type="transmembrane region" description="Helical" evidence="1">
    <location>
        <begin position="107"/>
        <end position="124"/>
    </location>
</feature>
<dbReference type="RefSeq" id="WP_252466177.1">
    <property type="nucleotide sequence ID" value="NZ_JALBWM010000032.1"/>
</dbReference>
<evidence type="ECO:0000259" key="2">
    <source>
        <dbReference type="Pfam" id="PF06580"/>
    </source>
</evidence>
<dbReference type="InterPro" id="IPR050640">
    <property type="entry name" value="Bact_2-comp_sensor_kinase"/>
</dbReference>
<dbReference type="GO" id="GO:0016020">
    <property type="term" value="C:membrane"/>
    <property type="evidence" value="ECO:0007669"/>
    <property type="project" value="InterPro"/>
</dbReference>
<dbReference type="InterPro" id="IPR036890">
    <property type="entry name" value="HATPase_C_sf"/>
</dbReference>
<evidence type="ECO:0000313" key="4">
    <source>
        <dbReference type="Proteomes" id="UP001139028"/>
    </source>
</evidence>
<gene>
    <name evidence="3" type="ORF">MO867_09640</name>
</gene>
<dbReference type="Gene3D" id="3.30.565.10">
    <property type="entry name" value="Histidine kinase-like ATPase, C-terminal domain"/>
    <property type="match status" value="1"/>
</dbReference>
<feature type="transmembrane region" description="Helical" evidence="1">
    <location>
        <begin position="77"/>
        <end position="95"/>
    </location>
</feature>
<dbReference type="GO" id="GO:0000155">
    <property type="term" value="F:phosphorelay sensor kinase activity"/>
    <property type="evidence" value="ECO:0007669"/>
    <property type="project" value="InterPro"/>
</dbReference>
<accession>A0A9X2EN17</accession>
<keyword evidence="1" id="KW-1133">Transmembrane helix</keyword>
<dbReference type="InterPro" id="IPR010559">
    <property type="entry name" value="Sig_transdc_His_kin_internal"/>
</dbReference>
<keyword evidence="3" id="KW-0808">Transferase</keyword>
<keyword evidence="4" id="KW-1185">Reference proteome</keyword>
<keyword evidence="1" id="KW-0472">Membrane</keyword>
<comment type="caution">
    <text evidence="3">The sequence shown here is derived from an EMBL/GenBank/DDBJ whole genome shotgun (WGS) entry which is preliminary data.</text>
</comment>
<dbReference type="EMBL" id="JALBWM010000032">
    <property type="protein sequence ID" value="MCO1334600.1"/>
    <property type="molecule type" value="Genomic_DNA"/>
</dbReference>
<dbReference type="PANTHER" id="PTHR34220">
    <property type="entry name" value="SENSOR HISTIDINE KINASE YPDA"/>
    <property type="match status" value="1"/>
</dbReference>
<keyword evidence="1" id="KW-0812">Transmembrane</keyword>
<feature type="transmembrane region" description="Helical" evidence="1">
    <location>
        <begin position="46"/>
        <end position="65"/>
    </location>
</feature>
<keyword evidence="3" id="KW-0418">Kinase</keyword>
<dbReference type="SUPFAM" id="SSF55874">
    <property type="entry name" value="ATPase domain of HSP90 chaperone/DNA topoisomerase II/histidine kinase"/>
    <property type="match status" value="1"/>
</dbReference>
<dbReference type="PANTHER" id="PTHR34220:SF7">
    <property type="entry name" value="SENSOR HISTIDINE KINASE YPDA"/>
    <property type="match status" value="1"/>
</dbReference>
<organism evidence="3 4">
    <name type="scientific">Microbulbifer okhotskensis</name>
    <dbReference type="NCBI Taxonomy" id="2926617"/>
    <lineage>
        <taxon>Bacteria</taxon>
        <taxon>Pseudomonadati</taxon>
        <taxon>Pseudomonadota</taxon>
        <taxon>Gammaproteobacteria</taxon>
        <taxon>Cellvibrionales</taxon>
        <taxon>Microbulbiferaceae</taxon>
        <taxon>Microbulbifer</taxon>
    </lineage>
</organism>
<feature type="domain" description="Signal transduction histidine kinase internal region" evidence="2">
    <location>
        <begin position="200"/>
        <end position="280"/>
    </location>
</feature>
<sequence length="410" mass="47047">MNAIISVYPVLSTILNIRDIMQYSTRLNTTPIAEIQSTRWFWKLQLVSWIGILLVTFLSLTLWHSPAEWPHFEPINTIFQCAIAFVLSIFLKPIFDVAWESELSFRTVIYLLAVGVISGIWTLIRMEAYIRLSGEHSIWSEFGGWYYASLFVFLFWSALYCGVKYHFLLNEEHKKMLEVAAVHEREQLRRLQAEAIANEAQLKMLRYQLNPHFLFNTLNSINALIRFQQADEAREMVVRLSDFLRLSLKEDPMQKVELEREIEAVLLYLEIEKTRFADRLSVDLSIDESVRRARVPSMLLQPLVENSVKYAIAPNETGGTIGILARSAGDRLVLEVHDSGCPNQFNGERNPEASSTGVGLKNVRERLNTLYPLDFDIKQNQKADGGMQVLINIPLQSTTHPTNLTQGEVQ</sequence>
<feature type="transmembrane region" description="Helical" evidence="1">
    <location>
        <begin position="144"/>
        <end position="167"/>
    </location>
</feature>
<dbReference type="AlphaFoldDB" id="A0A9X2EN17"/>
<name>A0A9X2EN17_9GAMM</name>
<evidence type="ECO:0000256" key="1">
    <source>
        <dbReference type="SAM" id="Phobius"/>
    </source>
</evidence>
<protein>
    <submittedName>
        <fullName evidence="3">Histidine kinase</fullName>
    </submittedName>
</protein>
<dbReference type="Proteomes" id="UP001139028">
    <property type="component" value="Unassembled WGS sequence"/>
</dbReference>
<proteinExistence type="predicted"/>
<evidence type="ECO:0000313" key="3">
    <source>
        <dbReference type="EMBL" id="MCO1334600.1"/>
    </source>
</evidence>